<dbReference type="AlphaFoldDB" id="B7PEG4"/>
<evidence type="ECO:0000313" key="1">
    <source>
        <dbReference type="EMBL" id="EEC04986.1"/>
    </source>
</evidence>
<proteinExistence type="predicted"/>
<dbReference type="HOGENOM" id="CLU_3126668_0_0_1"/>
<sequence>MGLKTGLTSDVLSLAYGIWSGVDHERGLGGLRLVFSVLWGLRVARFVRCP</sequence>
<dbReference type="VEuPathDB" id="VectorBase:ISCI018090"/>
<gene>
    <name evidence="1" type="ORF">IscW_ISCW018090</name>
</gene>
<reference evidence="1 3" key="1">
    <citation type="submission" date="2008-03" db="EMBL/GenBank/DDBJ databases">
        <title>Annotation of Ixodes scapularis.</title>
        <authorList>
            <consortium name="Ixodes scapularis Genome Project Consortium"/>
            <person name="Caler E."/>
            <person name="Hannick L.I."/>
            <person name="Bidwell S."/>
            <person name="Joardar V."/>
            <person name="Thiagarajan M."/>
            <person name="Amedeo P."/>
            <person name="Galinsky K.J."/>
            <person name="Schobel S."/>
            <person name="Inman J."/>
            <person name="Hostetler J."/>
            <person name="Miller J."/>
            <person name="Hammond M."/>
            <person name="Megy K."/>
            <person name="Lawson D."/>
            <person name="Kodira C."/>
            <person name="Sutton G."/>
            <person name="Meyer J."/>
            <person name="Hill C.A."/>
            <person name="Birren B."/>
            <person name="Nene V."/>
            <person name="Collins F."/>
            <person name="Alarcon-Chaidez F."/>
            <person name="Wikel S."/>
            <person name="Strausberg R."/>
        </authorList>
    </citation>
    <scope>NUCLEOTIDE SEQUENCE [LARGE SCALE GENOMIC DNA]</scope>
    <source>
        <strain evidence="3">Wikel</strain>
        <strain evidence="1">Wikel colony</strain>
    </source>
</reference>
<dbReference type="InParanoid" id="B7PEG4"/>
<dbReference type="Proteomes" id="UP000001555">
    <property type="component" value="Unassembled WGS sequence"/>
</dbReference>
<protein>
    <submittedName>
        <fullName evidence="1 2">Uncharacterized protein</fullName>
    </submittedName>
</protein>
<keyword evidence="3" id="KW-1185">Reference proteome</keyword>
<dbReference type="VEuPathDB" id="VectorBase:ISCW018090"/>
<dbReference type="EnsemblMetazoa" id="ISCW018090-RA">
    <property type="protein sequence ID" value="ISCW018090-PA"/>
    <property type="gene ID" value="ISCW018090"/>
</dbReference>
<dbReference type="PaxDb" id="6945-B7PEG4"/>
<name>B7PEG4_IXOSC</name>
<dbReference type="EMBL" id="ABJB010932092">
    <property type="status" value="NOT_ANNOTATED_CDS"/>
    <property type="molecule type" value="Genomic_DNA"/>
</dbReference>
<accession>B7PEG4</accession>
<evidence type="ECO:0000313" key="2">
    <source>
        <dbReference type="EnsemblMetazoa" id="ISCW018090-PA"/>
    </source>
</evidence>
<evidence type="ECO:0000313" key="3">
    <source>
        <dbReference type="Proteomes" id="UP000001555"/>
    </source>
</evidence>
<reference evidence="2" key="2">
    <citation type="submission" date="2020-05" db="UniProtKB">
        <authorList>
            <consortium name="EnsemblMetazoa"/>
        </authorList>
    </citation>
    <scope>IDENTIFICATION</scope>
    <source>
        <strain evidence="2">wikel</strain>
    </source>
</reference>
<organism>
    <name type="scientific">Ixodes scapularis</name>
    <name type="common">Black-legged tick</name>
    <name type="synonym">Deer tick</name>
    <dbReference type="NCBI Taxonomy" id="6945"/>
    <lineage>
        <taxon>Eukaryota</taxon>
        <taxon>Metazoa</taxon>
        <taxon>Ecdysozoa</taxon>
        <taxon>Arthropoda</taxon>
        <taxon>Chelicerata</taxon>
        <taxon>Arachnida</taxon>
        <taxon>Acari</taxon>
        <taxon>Parasitiformes</taxon>
        <taxon>Ixodida</taxon>
        <taxon>Ixodoidea</taxon>
        <taxon>Ixodidae</taxon>
        <taxon>Ixodinae</taxon>
        <taxon>Ixodes</taxon>
    </lineage>
</organism>
<dbReference type="EMBL" id="DS695319">
    <property type="protein sequence ID" value="EEC04986.1"/>
    <property type="molecule type" value="Genomic_DNA"/>
</dbReference>